<evidence type="ECO:0000256" key="5">
    <source>
        <dbReference type="ARBA" id="ARBA00023002"/>
    </source>
</evidence>
<keyword evidence="10" id="KW-1133">Transmembrane helix</keyword>
<evidence type="ECO:0000256" key="1">
    <source>
        <dbReference type="ARBA" id="ARBA00001971"/>
    </source>
</evidence>
<dbReference type="AlphaFoldDB" id="A0A9Q0IWG1"/>
<evidence type="ECO:0000256" key="6">
    <source>
        <dbReference type="ARBA" id="ARBA00023004"/>
    </source>
</evidence>
<dbReference type="PANTHER" id="PTHR47944">
    <property type="entry name" value="CYTOCHROME P450 98A9"/>
    <property type="match status" value="1"/>
</dbReference>
<dbReference type="PANTHER" id="PTHR47944:SF4">
    <property type="entry name" value="OS09G0441700 PROTEIN"/>
    <property type="match status" value="1"/>
</dbReference>
<accession>A0A9Q0IWG1</accession>
<comment type="cofactor">
    <cofactor evidence="1 8">
        <name>heme</name>
        <dbReference type="ChEBI" id="CHEBI:30413"/>
    </cofactor>
</comment>
<dbReference type="GO" id="GO:0020037">
    <property type="term" value="F:heme binding"/>
    <property type="evidence" value="ECO:0007669"/>
    <property type="project" value="InterPro"/>
</dbReference>
<comment type="caution">
    <text evidence="11">The sequence shown here is derived from an EMBL/GenBank/DDBJ whole genome shotgun (WGS) entry which is preliminary data.</text>
</comment>
<evidence type="ECO:0000256" key="3">
    <source>
        <dbReference type="ARBA" id="ARBA00022617"/>
    </source>
</evidence>
<dbReference type="GO" id="GO:0016705">
    <property type="term" value="F:oxidoreductase activity, acting on paired donors, with incorporation or reduction of molecular oxygen"/>
    <property type="evidence" value="ECO:0007669"/>
    <property type="project" value="InterPro"/>
</dbReference>
<reference evidence="11" key="1">
    <citation type="submission" date="2022-02" db="EMBL/GenBank/DDBJ databases">
        <authorList>
            <person name="Henning P.M."/>
            <person name="McCubbin A.G."/>
            <person name="Shore J.S."/>
        </authorList>
    </citation>
    <scope>NUCLEOTIDE SEQUENCE</scope>
    <source>
        <strain evidence="11">F60SS</strain>
        <tissue evidence="11">Leaves</tissue>
    </source>
</reference>
<evidence type="ECO:0000256" key="7">
    <source>
        <dbReference type="ARBA" id="ARBA00023033"/>
    </source>
</evidence>
<dbReference type="GO" id="GO:0044550">
    <property type="term" value="P:secondary metabolite biosynthetic process"/>
    <property type="evidence" value="ECO:0007669"/>
    <property type="project" value="UniProtKB-ARBA"/>
</dbReference>
<dbReference type="InterPro" id="IPR017972">
    <property type="entry name" value="Cyt_P450_CS"/>
</dbReference>
<reference evidence="11" key="2">
    <citation type="journal article" date="2023" name="Plants (Basel)">
        <title>Annotation of the Turnera subulata (Passifloraceae) Draft Genome Reveals the S-Locus Evolved after the Divergence of Turneroideae from Passifloroideae in a Stepwise Manner.</title>
        <authorList>
            <person name="Henning P.M."/>
            <person name="Roalson E.H."/>
            <person name="Mir W."/>
            <person name="McCubbin A.G."/>
            <person name="Shore J.S."/>
        </authorList>
    </citation>
    <scope>NUCLEOTIDE SEQUENCE</scope>
    <source>
        <strain evidence="11">F60SS</strain>
    </source>
</reference>
<evidence type="ECO:0000256" key="10">
    <source>
        <dbReference type="SAM" id="Phobius"/>
    </source>
</evidence>
<keyword evidence="6 8" id="KW-0408">Iron</keyword>
<feature type="transmembrane region" description="Helical" evidence="10">
    <location>
        <begin position="38"/>
        <end position="56"/>
    </location>
</feature>
<dbReference type="SUPFAM" id="SSF48264">
    <property type="entry name" value="Cytochrome P450"/>
    <property type="match status" value="1"/>
</dbReference>
<keyword evidence="12" id="KW-1185">Reference proteome</keyword>
<evidence type="ECO:0000256" key="2">
    <source>
        <dbReference type="ARBA" id="ARBA00010617"/>
    </source>
</evidence>
<evidence type="ECO:0000256" key="8">
    <source>
        <dbReference type="PIRSR" id="PIRSR602401-1"/>
    </source>
</evidence>
<dbReference type="InterPro" id="IPR036396">
    <property type="entry name" value="Cyt_P450_sf"/>
</dbReference>
<keyword evidence="4 8" id="KW-0479">Metal-binding</keyword>
<proteinExistence type="inferred from homology"/>
<dbReference type="InterPro" id="IPR001128">
    <property type="entry name" value="Cyt_P450"/>
</dbReference>
<keyword evidence="7 9" id="KW-0503">Monooxygenase</keyword>
<dbReference type="PROSITE" id="PS00086">
    <property type="entry name" value="CYTOCHROME_P450"/>
    <property type="match status" value="1"/>
</dbReference>
<feature type="transmembrane region" description="Helical" evidence="10">
    <location>
        <begin position="488"/>
        <end position="507"/>
    </location>
</feature>
<name>A0A9Q0IWG1_9ROSI</name>
<keyword evidence="10" id="KW-0472">Membrane</keyword>
<keyword evidence="10" id="KW-0812">Transmembrane</keyword>
<sequence length="552" mass="62989">MYDIDHVPLSSQHPHIFMKLTNATTLADTLPSTSMSTAIVNLVVTILSILGVLKLYRKAANRKANKNLSPLPPGPAPWPIVGNLPELLRCKPTFRWVHGFMKEMNTDIACIRVRNTHFIPVLSPEIAREICRKQDTIFSTRPLTLGTREISGGFLTPLFAPYNEQWKKMRKMLISEVVSPARIKWLHDKRAKEGDNLVFYVQNQYMANKSVNLRLVTRHYCGNVSRRMFLGRRNFGRGMPDGGPGPEEIEHVEAIFNFMKYVDTFCISDYFPFLAGLDLDGQQRWMKHINNVIGKYHNPIIDERIRQWRSGRKDMDDILDVLITLKDPTGSPFLSEDEIRHQLVEFMIASVDNPSNAIEWAMAEMINQPELMKKAHEEIDRVVGKERLVQESDIEKLNYVKACAREAYRLHPLSPFNVPHMSMEDTTVAGYYIPKGSHALLSRYGLGRNPKVWANPLKFDPERHMNQGDVSLLENDLRFISFSTGRRGCIAGILGTYMTIMLLARLVQCFDWTPPPIGIDLSEAVDELLTPATPVSAFAMPRLPHHLYPTQN</sequence>
<evidence type="ECO:0000313" key="12">
    <source>
        <dbReference type="Proteomes" id="UP001141552"/>
    </source>
</evidence>
<dbReference type="OrthoDB" id="2789670at2759"/>
<gene>
    <name evidence="11" type="ORF">Tsubulata_011517</name>
</gene>
<protein>
    <recommendedName>
        <fullName evidence="13">Cytochrome P450</fullName>
    </recommendedName>
</protein>
<feature type="binding site" description="axial binding residue" evidence="8">
    <location>
        <position position="489"/>
    </location>
    <ligand>
        <name>heme</name>
        <dbReference type="ChEBI" id="CHEBI:30413"/>
    </ligand>
    <ligandPart>
        <name>Fe</name>
        <dbReference type="ChEBI" id="CHEBI:18248"/>
    </ligandPart>
</feature>
<evidence type="ECO:0000256" key="4">
    <source>
        <dbReference type="ARBA" id="ARBA00022723"/>
    </source>
</evidence>
<dbReference type="GO" id="GO:0004497">
    <property type="term" value="F:monooxygenase activity"/>
    <property type="evidence" value="ECO:0007669"/>
    <property type="project" value="UniProtKB-KW"/>
</dbReference>
<dbReference type="InterPro" id="IPR002401">
    <property type="entry name" value="Cyt_P450_E_grp-I"/>
</dbReference>
<dbReference type="Pfam" id="PF00067">
    <property type="entry name" value="p450"/>
    <property type="match status" value="1"/>
</dbReference>
<dbReference type="Proteomes" id="UP001141552">
    <property type="component" value="Unassembled WGS sequence"/>
</dbReference>
<evidence type="ECO:0000256" key="9">
    <source>
        <dbReference type="RuleBase" id="RU000461"/>
    </source>
</evidence>
<dbReference type="GO" id="GO:0005506">
    <property type="term" value="F:iron ion binding"/>
    <property type="evidence" value="ECO:0007669"/>
    <property type="project" value="InterPro"/>
</dbReference>
<dbReference type="PRINTS" id="PR00463">
    <property type="entry name" value="EP450I"/>
</dbReference>
<evidence type="ECO:0008006" key="13">
    <source>
        <dbReference type="Google" id="ProtNLM"/>
    </source>
</evidence>
<organism evidence="11 12">
    <name type="scientific">Turnera subulata</name>
    <dbReference type="NCBI Taxonomy" id="218843"/>
    <lineage>
        <taxon>Eukaryota</taxon>
        <taxon>Viridiplantae</taxon>
        <taxon>Streptophyta</taxon>
        <taxon>Embryophyta</taxon>
        <taxon>Tracheophyta</taxon>
        <taxon>Spermatophyta</taxon>
        <taxon>Magnoliopsida</taxon>
        <taxon>eudicotyledons</taxon>
        <taxon>Gunneridae</taxon>
        <taxon>Pentapetalae</taxon>
        <taxon>rosids</taxon>
        <taxon>fabids</taxon>
        <taxon>Malpighiales</taxon>
        <taxon>Passifloraceae</taxon>
        <taxon>Turnera</taxon>
    </lineage>
</organism>
<comment type="similarity">
    <text evidence="2 9">Belongs to the cytochrome P450 family.</text>
</comment>
<keyword evidence="5 9" id="KW-0560">Oxidoreductase</keyword>
<dbReference type="EMBL" id="JAKUCV010007769">
    <property type="protein sequence ID" value="KAJ4822061.1"/>
    <property type="molecule type" value="Genomic_DNA"/>
</dbReference>
<dbReference type="Gene3D" id="1.10.630.10">
    <property type="entry name" value="Cytochrome P450"/>
    <property type="match status" value="1"/>
</dbReference>
<evidence type="ECO:0000313" key="11">
    <source>
        <dbReference type="EMBL" id="KAJ4822061.1"/>
    </source>
</evidence>
<keyword evidence="3 8" id="KW-0349">Heme</keyword>